<keyword evidence="2 4" id="KW-0413">Isomerase</keyword>
<dbReference type="Proteomes" id="UP001152302">
    <property type="component" value="Unassembled WGS sequence"/>
</dbReference>
<comment type="caution">
    <text evidence="4">The sequence shown here is derived from an EMBL/GenBank/DDBJ whole genome shotgun (WGS) entry which is preliminary data.</text>
</comment>
<dbReference type="GO" id="GO:0042806">
    <property type="term" value="F:fucose binding"/>
    <property type="evidence" value="ECO:0007669"/>
    <property type="project" value="TreeGrafter"/>
</dbReference>
<dbReference type="Pfam" id="PF05025">
    <property type="entry name" value="RbsD_FucU"/>
    <property type="match status" value="1"/>
</dbReference>
<dbReference type="EMBL" id="JAMBPX010000001">
    <property type="protein sequence ID" value="MDG0857988.1"/>
    <property type="molecule type" value="Genomic_DNA"/>
</dbReference>
<protein>
    <submittedName>
        <fullName evidence="4">Fucose isomerase</fullName>
    </submittedName>
</protein>
<proteinExistence type="predicted"/>
<dbReference type="Gene3D" id="3.40.1650.10">
    <property type="entry name" value="RbsD-like domain"/>
    <property type="match status" value="1"/>
</dbReference>
<dbReference type="GO" id="GO:0062193">
    <property type="term" value="F:D-ribose pyranase activity"/>
    <property type="evidence" value="ECO:0007669"/>
    <property type="project" value="UniProtKB-EC"/>
</dbReference>
<dbReference type="InterPro" id="IPR023750">
    <property type="entry name" value="RbsD-like_sf"/>
</dbReference>
<gene>
    <name evidence="4" type="ORF">M4L21_01520</name>
</gene>
<name>A0A9X4L7K2_9STAP</name>
<dbReference type="GO" id="GO:0036373">
    <property type="term" value="F:L-fucose mutarotase activity"/>
    <property type="evidence" value="ECO:0007669"/>
    <property type="project" value="UniProtKB-EC"/>
</dbReference>
<evidence type="ECO:0000313" key="5">
    <source>
        <dbReference type="Proteomes" id="UP001152302"/>
    </source>
</evidence>
<evidence type="ECO:0000256" key="3">
    <source>
        <dbReference type="ARBA" id="ARBA00036324"/>
    </source>
</evidence>
<accession>A0A9X4L7K2</accession>
<dbReference type="SUPFAM" id="SSF102546">
    <property type="entry name" value="RbsD-like"/>
    <property type="match status" value="1"/>
</dbReference>
<evidence type="ECO:0000313" key="4">
    <source>
        <dbReference type="EMBL" id="MDG0857988.1"/>
    </source>
</evidence>
<dbReference type="RefSeq" id="WP_277580281.1">
    <property type="nucleotide sequence ID" value="NZ_JAMBPV010000001.1"/>
</dbReference>
<dbReference type="PANTHER" id="PTHR31690">
    <property type="entry name" value="FUCOSE MUTAROTASE"/>
    <property type="match status" value="1"/>
</dbReference>
<evidence type="ECO:0000256" key="2">
    <source>
        <dbReference type="ARBA" id="ARBA00023235"/>
    </source>
</evidence>
<organism evidence="4 5">
    <name type="scientific">Staphylococcus equorum</name>
    <dbReference type="NCBI Taxonomy" id="246432"/>
    <lineage>
        <taxon>Bacteria</taxon>
        <taxon>Bacillati</taxon>
        <taxon>Bacillota</taxon>
        <taxon>Bacilli</taxon>
        <taxon>Bacillales</taxon>
        <taxon>Staphylococcaceae</taxon>
        <taxon>Staphylococcus</taxon>
    </lineage>
</organism>
<dbReference type="InterPro" id="IPR007721">
    <property type="entry name" value="RbsD_FucU"/>
</dbReference>
<evidence type="ECO:0000256" key="1">
    <source>
        <dbReference type="ARBA" id="ARBA00000223"/>
    </source>
</evidence>
<reference evidence="4" key="1">
    <citation type="submission" date="2022-05" db="EMBL/GenBank/DDBJ databases">
        <title>Comparative genomics of Staphylococcus equorum isolates.</title>
        <authorList>
            <person name="Luelf R.H."/>
        </authorList>
    </citation>
    <scope>NUCLEOTIDE SEQUENCE</scope>
    <source>
        <strain evidence="4">TMW 2.2343</strain>
    </source>
</reference>
<dbReference type="AlphaFoldDB" id="A0A9X4L7K2"/>
<comment type="catalytic activity">
    <reaction evidence="3">
        <text>alpha-L-fucose = beta-L-fucose</text>
        <dbReference type="Rhea" id="RHEA:25580"/>
        <dbReference type="ChEBI" id="CHEBI:42548"/>
        <dbReference type="ChEBI" id="CHEBI:42589"/>
        <dbReference type="EC" id="5.1.3.29"/>
    </reaction>
</comment>
<sequence length="136" mass="15506">MLNRIPKILSPDIVKSLMEMGHGDTLLLADANYPAQTFGKRVVRADGLNITELLVAIMELMPIDDYIETPVQLMSPVEKDQEPNIWKDYKNLISEKDINYIERFDFYKTSKNCHTIIQTGETAIYGNIMLTKGVVK</sequence>
<dbReference type="PANTHER" id="PTHR31690:SF4">
    <property type="entry name" value="FUCOSE MUTAROTASE"/>
    <property type="match status" value="1"/>
</dbReference>
<dbReference type="InterPro" id="IPR050443">
    <property type="entry name" value="RbsD/FucU_mutarotase"/>
</dbReference>
<comment type="catalytic activity">
    <reaction evidence="1">
        <text>beta-D-ribopyranose = beta-D-ribofuranose</text>
        <dbReference type="Rhea" id="RHEA:25432"/>
        <dbReference type="ChEBI" id="CHEBI:27476"/>
        <dbReference type="ChEBI" id="CHEBI:47002"/>
        <dbReference type="EC" id="5.4.99.62"/>
    </reaction>
</comment>
<dbReference type="GO" id="GO:0006004">
    <property type="term" value="P:fucose metabolic process"/>
    <property type="evidence" value="ECO:0007669"/>
    <property type="project" value="TreeGrafter"/>
</dbReference>